<name>A0A0U1TYC6_ISOMC</name>
<feature type="chain" id="PRO_5006829260" evidence="3">
    <location>
        <begin position="23"/>
        <end position="60"/>
    </location>
</feature>
<dbReference type="Gene3D" id="3.30.30.10">
    <property type="entry name" value="Knottin, scorpion toxin-like"/>
    <property type="match status" value="1"/>
</dbReference>
<keyword evidence="3" id="KW-0732">Signal</keyword>
<dbReference type="GO" id="GO:0008200">
    <property type="term" value="F:ion channel inhibitor activity"/>
    <property type="evidence" value="ECO:0007669"/>
    <property type="project" value="InterPro"/>
</dbReference>
<feature type="signal peptide" evidence="3">
    <location>
        <begin position="1"/>
        <end position="22"/>
    </location>
</feature>
<accession>A0A0U1TYC6</accession>
<comment type="subcellular location">
    <subcellularLocation>
        <location evidence="1">Secreted</location>
    </subcellularLocation>
</comment>
<sequence>MSNFSVFLIALLFCSVFILSEAQIYTSKECNGSSECYSHCEGITGKRSGKCINKKCVCYR</sequence>
<dbReference type="PROSITE" id="PS01138">
    <property type="entry name" value="SCORP_SHORT_TOXIN"/>
    <property type="match status" value="1"/>
</dbReference>
<dbReference type="AlphaFoldDB" id="A0A0U1TYC6"/>
<evidence type="ECO:0000256" key="1">
    <source>
        <dbReference type="ARBA" id="ARBA00004613"/>
    </source>
</evidence>
<keyword evidence="2" id="KW-0964">Secreted</keyword>
<dbReference type="GO" id="GO:0005576">
    <property type="term" value="C:extracellular region"/>
    <property type="evidence" value="ECO:0007669"/>
    <property type="project" value="UniProtKB-SubCell"/>
</dbReference>
<protein>
    <submittedName>
        <fullName evidence="4">Uncharacterized protein</fullName>
    </submittedName>
</protein>
<dbReference type="SUPFAM" id="SSF57095">
    <property type="entry name" value="Scorpion toxin-like"/>
    <property type="match status" value="1"/>
</dbReference>
<dbReference type="InterPro" id="IPR036574">
    <property type="entry name" value="Scorpion_toxin-like_sf"/>
</dbReference>
<dbReference type="InterPro" id="IPR001947">
    <property type="entry name" value="Scorpion_toxinS_K_inh"/>
</dbReference>
<dbReference type="EMBL" id="EU252222">
    <property type="protein sequence ID" value="ACD11811.1"/>
    <property type="molecule type" value="mRNA"/>
</dbReference>
<reference evidence="4" key="1">
    <citation type="submission" date="2007-10" db="EMBL/GenBank/DDBJ databases">
        <title>Classification and functional annotation of ESTs from venom glands of Isometrus maculatus.</title>
        <authorList>
            <person name="Li W."/>
            <person name="Ma Y."/>
            <person name="Zhao R."/>
            <person name="Cao Z."/>
        </authorList>
    </citation>
    <scope>NUCLEOTIDE SEQUENCE</scope>
    <source>
        <tissue evidence="4">Venom gland</tissue>
    </source>
</reference>
<dbReference type="Pfam" id="PF00451">
    <property type="entry name" value="Toxin_2"/>
    <property type="match status" value="1"/>
</dbReference>
<organism evidence="4">
    <name type="scientific">Isometrus maculatus</name>
    <name type="common">Lesser brown scorpion</name>
    <name type="synonym">Scorpio maculatus</name>
    <dbReference type="NCBI Taxonomy" id="497827"/>
    <lineage>
        <taxon>Eukaryota</taxon>
        <taxon>Metazoa</taxon>
        <taxon>Ecdysozoa</taxon>
        <taxon>Arthropoda</taxon>
        <taxon>Chelicerata</taxon>
        <taxon>Arachnida</taxon>
        <taxon>Scorpiones</taxon>
        <taxon>Buthida</taxon>
        <taxon>Buthoidea</taxon>
        <taxon>Buthidae</taxon>
        <taxon>Isometrus</taxon>
    </lineage>
</organism>
<evidence type="ECO:0000313" key="4">
    <source>
        <dbReference type="EMBL" id="ACD11811.1"/>
    </source>
</evidence>
<evidence type="ECO:0000256" key="3">
    <source>
        <dbReference type="SAM" id="SignalP"/>
    </source>
</evidence>
<proteinExistence type="evidence at transcript level"/>
<evidence type="ECO:0000256" key="2">
    <source>
        <dbReference type="ARBA" id="ARBA00022525"/>
    </source>
</evidence>